<dbReference type="AlphaFoldDB" id="A0A0D5CFQ3"/>
<dbReference type="InterPro" id="IPR016181">
    <property type="entry name" value="Acyl_CoA_acyltransferase"/>
</dbReference>
<dbReference type="Pfam" id="PF14542">
    <property type="entry name" value="Acetyltransf_CG"/>
    <property type="match status" value="1"/>
</dbReference>
<accession>A0A0D5CFQ3</accession>
<dbReference type="InterPro" id="IPR045057">
    <property type="entry name" value="Gcn5-rel_NAT"/>
</dbReference>
<dbReference type="InterPro" id="IPR031165">
    <property type="entry name" value="GNAT_YJDJ"/>
</dbReference>
<feature type="domain" description="N-acetyltransferase" evidence="1">
    <location>
        <begin position="6"/>
        <end position="92"/>
    </location>
</feature>
<dbReference type="PANTHER" id="PTHR31435">
    <property type="entry name" value="PROTEIN NATD1"/>
    <property type="match status" value="1"/>
</dbReference>
<keyword evidence="2" id="KW-0808">Transferase</keyword>
<sequence>MSVDVTHDPDGSRYTLWLDGERAGFADYLIQGDRIVFTHTEVDPAKRRGGLGGELVGAALDDVRGGSRTVVAACPFVGEWIDEHPDYRELLERG</sequence>
<dbReference type="Gene3D" id="3.40.630.30">
    <property type="match status" value="1"/>
</dbReference>
<dbReference type="GO" id="GO:0016740">
    <property type="term" value="F:transferase activity"/>
    <property type="evidence" value="ECO:0007669"/>
    <property type="project" value="UniProtKB-KW"/>
</dbReference>
<dbReference type="KEGG" id="cmh:VO01_02320"/>
<dbReference type="HOGENOM" id="CLU_132888_0_0_11"/>
<evidence type="ECO:0000313" key="3">
    <source>
        <dbReference type="Proteomes" id="UP000032604"/>
    </source>
</evidence>
<evidence type="ECO:0000313" key="2">
    <source>
        <dbReference type="EMBL" id="AJW78114.1"/>
    </source>
</evidence>
<dbReference type="PATRIC" id="fig|33014.5.peg.488"/>
<dbReference type="EMBL" id="CP011043">
    <property type="protein sequence ID" value="AJW78114.1"/>
    <property type="molecule type" value="Genomic_DNA"/>
</dbReference>
<protein>
    <submittedName>
        <fullName evidence="2">Acetyltransferase</fullName>
    </submittedName>
</protein>
<evidence type="ECO:0000259" key="1">
    <source>
        <dbReference type="PROSITE" id="PS51729"/>
    </source>
</evidence>
<dbReference type="Proteomes" id="UP000032604">
    <property type="component" value="Chromosome"/>
</dbReference>
<dbReference type="PROSITE" id="PS51729">
    <property type="entry name" value="GNAT_YJDJ"/>
    <property type="match status" value="1"/>
</dbReference>
<proteinExistence type="predicted"/>
<dbReference type="PANTHER" id="PTHR31435:SF10">
    <property type="entry name" value="BSR4717 PROTEIN"/>
    <property type="match status" value="1"/>
</dbReference>
<gene>
    <name evidence="2" type="ORF">VO01_02320</name>
</gene>
<dbReference type="RefSeq" id="WP_045526568.1">
    <property type="nucleotide sequence ID" value="NZ_CP011043.1"/>
</dbReference>
<dbReference type="OrthoDB" id="5405911at2"/>
<dbReference type="SUPFAM" id="SSF55729">
    <property type="entry name" value="Acyl-CoA N-acyltransferases (Nat)"/>
    <property type="match status" value="1"/>
</dbReference>
<organism evidence="2 3">
    <name type="scientific">Clavibacter michiganensis subsp. insidiosus</name>
    <dbReference type="NCBI Taxonomy" id="33014"/>
    <lineage>
        <taxon>Bacteria</taxon>
        <taxon>Bacillati</taxon>
        <taxon>Actinomycetota</taxon>
        <taxon>Actinomycetes</taxon>
        <taxon>Micrococcales</taxon>
        <taxon>Microbacteriaceae</taxon>
        <taxon>Clavibacter</taxon>
    </lineage>
</organism>
<name>A0A0D5CFQ3_9MICO</name>
<reference evidence="2 3" key="1">
    <citation type="journal article" date="2015" name="Genome Announc.">
        <title>Complete Genome Sequence of Clavibacter michiganensis subsp. insidiosus R1-1 Using PacBio Single-Molecule Real-Time Technology.</title>
        <authorList>
            <person name="Lu Y."/>
            <person name="Samac D.A."/>
            <person name="Glazebrook J."/>
            <person name="Ishimaru C.A."/>
        </authorList>
    </citation>
    <scope>NUCLEOTIDE SEQUENCE [LARGE SCALE GENOMIC DNA]</scope>
    <source>
        <strain evidence="2 3">R1-1</strain>
    </source>
</reference>